<sequence length="66" mass="7771">MMIFMSFSSRRNQKQRYLQAGCLAVLILESGQHRARYASVRSLRNCFMMLSCNLLKLKMPFQEHLS</sequence>
<dbReference type="EMBL" id="JSXS01000097">
    <property type="protein sequence ID" value="KIL30757.1"/>
    <property type="molecule type" value="Genomic_DNA"/>
</dbReference>
<dbReference type="Proteomes" id="UP000031970">
    <property type="component" value="Unassembled WGS sequence"/>
</dbReference>
<comment type="caution">
    <text evidence="1">The sequence shown here is derived from an EMBL/GenBank/DDBJ whole genome shotgun (WGS) entry which is preliminary data.</text>
</comment>
<name>A0ABD3ZS11_BACIU</name>
<evidence type="ECO:0000313" key="1">
    <source>
        <dbReference type="EMBL" id="KIL30757.1"/>
    </source>
</evidence>
<reference evidence="1 2" key="1">
    <citation type="submission" date="2014-11" db="EMBL/GenBank/DDBJ databases">
        <title>Draft Genome Sequences of Nine Bacillus subtilis Strains that Form Spores with High Heat-Resistance.</title>
        <authorList>
            <person name="Krawcyk A.O."/>
            <person name="Berendsen E.M."/>
            <person name="de Jong A."/>
            <person name="Holsappel S."/>
            <person name="Eijlander R.T."/>
            <person name="Wells-Bennik M."/>
            <person name="Kuipers O.P."/>
        </authorList>
    </citation>
    <scope>NUCLEOTIDE SEQUENCE [LARGE SCALE GENOMIC DNA]</scope>
    <source>
        <strain evidence="1 2">B4067</strain>
    </source>
</reference>
<accession>A0ABD3ZS11</accession>
<protein>
    <submittedName>
        <fullName evidence="1">Uncharacterized protein</fullName>
    </submittedName>
</protein>
<organism evidence="1 2">
    <name type="scientific">Bacillus subtilis subsp. subtilis</name>
    <dbReference type="NCBI Taxonomy" id="135461"/>
    <lineage>
        <taxon>Bacteria</taxon>
        <taxon>Bacillati</taxon>
        <taxon>Bacillota</taxon>
        <taxon>Bacilli</taxon>
        <taxon>Bacillales</taxon>
        <taxon>Bacillaceae</taxon>
        <taxon>Bacillus</taxon>
    </lineage>
</organism>
<gene>
    <name evidence="1" type="ORF">B4067_3694</name>
</gene>
<proteinExistence type="predicted"/>
<dbReference type="AlphaFoldDB" id="A0ABD3ZS11"/>
<evidence type="ECO:0000313" key="2">
    <source>
        <dbReference type="Proteomes" id="UP000031970"/>
    </source>
</evidence>